<dbReference type="OrthoDB" id="9804010at2"/>
<dbReference type="PANTHER" id="PTHR34352">
    <property type="entry name" value="PROTEIN YHFA"/>
    <property type="match status" value="1"/>
</dbReference>
<dbReference type="KEGG" id="oho:Oweho_0330"/>
<dbReference type="InterPro" id="IPR003718">
    <property type="entry name" value="OsmC/Ohr_fam"/>
</dbReference>
<accession>G8R828</accession>
<reference evidence="1 2" key="1">
    <citation type="journal article" date="2012" name="Stand. Genomic Sci.">
        <title>Genome sequence of the orange-pigmented seawater bacterium Owenweeksia hongkongensis type strain (UST20020801(T)).</title>
        <authorList>
            <person name="Riedel T."/>
            <person name="Held B."/>
            <person name="Nolan M."/>
            <person name="Lucas S."/>
            <person name="Lapidus A."/>
            <person name="Tice H."/>
            <person name="Del Rio T.G."/>
            <person name="Cheng J.F."/>
            <person name="Han C."/>
            <person name="Tapia R."/>
            <person name="Goodwin L.A."/>
            <person name="Pitluck S."/>
            <person name="Liolios K."/>
            <person name="Mavromatis K."/>
            <person name="Pagani I."/>
            <person name="Ivanova N."/>
            <person name="Mikhailova N."/>
            <person name="Pati A."/>
            <person name="Chen A."/>
            <person name="Palaniappan K."/>
            <person name="Rohde M."/>
            <person name="Tindall B.J."/>
            <person name="Detter J.C."/>
            <person name="Goker M."/>
            <person name="Woyke T."/>
            <person name="Bristow J."/>
            <person name="Eisen J.A."/>
            <person name="Markowitz V."/>
            <person name="Hugenholtz P."/>
            <person name="Klenk H.P."/>
            <person name="Kyrpides N.C."/>
        </authorList>
    </citation>
    <scope>NUCLEOTIDE SEQUENCE</scope>
    <source>
        <strain evidence="2">DSM 17368 / JCM 12287 / NRRL B-23963</strain>
    </source>
</reference>
<dbReference type="AlphaFoldDB" id="G8R828"/>
<gene>
    <name evidence="1" type="ordered locus">Oweho_0330</name>
</gene>
<dbReference type="SUPFAM" id="SSF82784">
    <property type="entry name" value="OsmC-like"/>
    <property type="match status" value="1"/>
</dbReference>
<dbReference type="Pfam" id="PF02566">
    <property type="entry name" value="OsmC"/>
    <property type="match status" value="1"/>
</dbReference>
<proteinExistence type="predicted"/>
<dbReference type="EMBL" id="CP003156">
    <property type="protein sequence ID" value="AEV31351.1"/>
    <property type="molecule type" value="Genomic_DNA"/>
</dbReference>
<dbReference type="Gene3D" id="3.30.300.20">
    <property type="match status" value="1"/>
</dbReference>
<dbReference type="eggNOG" id="COG1765">
    <property type="taxonomic scope" value="Bacteria"/>
</dbReference>
<evidence type="ECO:0000313" key="2">
    <source>
        <dbReference type="Proteomes" id="UP000005631"/>
    </source>
</evidence>
<protein>
    <submittedName>
        <fullName evidence="1">Putative redox protein, regulator of disulfide bond formation</fullName>
    </submittedName>
</protein>
<dbReference type="InterPro" id="IPR015946">
    <property type="entry name" value="KH_dom-like_a/b"/>
</dbReference>
<dbReference type="PANTHER" id="PTHR34352:SF1">
    <property type="entry name" value="PROTEIN YHFA"/>
    <property type="match status" value="1"/>
</dbReference>
<dbReference type="RefSeq" id="WP_014200712.1">
    <property type="nucleotide sequence ID" value="NC_016599.1"/>
</dbReference>
<organism evidence="1 2">
    <name type="scientific">Owenweeksia hongkongensis (strain DSM 17368 / CIP 108786 / JCM 12287 / NRRL B-23963 / UST20020801)</name>
    <dbReference type="NCBI Taxonomy" id="926562"/>
    <lineage>
        <taxon>Bacteria</taxon>
        <taxon>Pseudomonadati</taxon>
        <taxon>Bacteroidota</taxon>
        <taxon>Flavobacteriia</taxon>
        <taxon>Flavobacteriales</taxon>
        <taxon>Owenweeksiaceae</taxon>
        <taxon>Owenweeksia</taxon>
    </lineage>
</organism>
<keyword evidence="2" id="KW-1185">Reference proteome</keyword>
<sequence>MKISLERKNDHLLFEGKSETGNTVTIDGAPANGGDDAGMSPMELLLTAVAACASFDISLILKKQRQEVKSLKVDASGTRPEEGQVKPFKTIHLHFKLTGTPDESKVARAVELAVEKYCSVASSLDPQIKVTHNFSIEN</sequence>
<dbReference type="InterPro" id="IPR036102">
    <property type="entry name" value="OsmC/Ohrsf"/>
</dbReference>
<dbReference type="HOGENOM" id="CLU_114057_1_1_10"/>
<name>G8R828_OWEHD</name>
<dbReference type="Proteomes" id="UP000005631">
    <property type="component" value="Chromosome"/>
</dbReference>
<evidence type="ECO:0000313" key="1">
    <source>
        <dbReference type="EMBL" id="AEV31351.1"/>
    </source>
</evidence>